<dbReference type="PANTHER" id="PTHR12216">
    <property type="entry name" value="UROCANATE HYDRATASE"/>
    <property type="match status" value="1"/>
</dbReference>
<dbReference type="InterPro" id="IPR055351">
    <property type="entry name" value="Urocanase"/>
</dbReference>
<feature type="binding site" evidence="9">
    <location>
        <begin position="250"/>
        <end position="251"/>
    </location>
    <ligand>
        <name>NAD(+)</name>
        <dbReference type="ChEBI" id="CHEBI:57540"/>
    </ligand>
</feature>
<proteinExistence type="inferred from homology"/>
<evidence type="ECO:0000313" key="14">
    <source>
        <dbReference type="Proteomes" id="UP001241537"/>
    </source>
</evidence>
<evidence type="ECO:0000256" key="4">
    <source>
        <dbReference type="ARBA" id="ARBA00022808"/>
    </source>
</evidence>
<keyword evidence="5 9" id="KW-0520">NAD</keyword>
<dbReference type="GO" id="GO:0005737">
    <property type="term" value="C:cytoplasm"/>
    <property type="evidence" value="ECO:0007669"/>
    <property type="project" value="UniProtKB-SubCell"/>
</dbReference>
<dbReference type="Gene3D" id="3.40.50.10730">
    <property type="entry name" value="Urocanase like domains"/>
    <property type="match status" value="1"/>
</dbReference>
<feature type="domain" description="Urocanase Rossmann-like" evidence="10">
    <location>
        <begin position="147"/>
        <end position="357"/>
    </location>
</feature>
<evidence type="ECO:0000256" key="6">
    <source>
        <dbReference type="ARBA" id="ARBA00023239"/>
    </source>
</evidence>
<dbReference type="PANTHER" id="PTHR12216:SF4">
    <property type="entry name" value="UROCANATE HYDRATASE"/>
    <property type="match status" value="1"/>
</dbReference>
<evidence type="ECO:0000259" key="10">
    <source>
        <dbReference type="Pfam" id="PF01175"/>
    </source>
</evidence>
<feature type="binding site" evidence="9">
    <location>
        <position position="329"/>
    </location>
    <ligand>
        <name>NAD(+)</name>
        <dbReference type="ChEBI" id="CHEBI:57540"/>
    </ligand>
</feature>
<dbReference type="GO" id="GO:0006548">
    <property type="term" value="P:L-histidine catabolic process"/>
    <property type="evidence" value="ECO:0007669"/>
    <property type="project" value="UniProtKB-UniRule"/>
</dbReference>
<dbReference type="PIRSF" id="PIRSF001423">
    <property type="entry name" value="Urocanate_hydrat"/>
    <property type="match status" value="1"/>
</dbReference>
<gene>
    <name evidence="9" type="primary">hutU</name>
    <name evidence="13" type="ORF">J2S20_002047</name>
</gene>
<dbReference type="EC" id="4.2.1.49" evidence="3 9"/>
<sequence>MSMNGGNMYPAKAGKPEIYYSVKAQRGKTLRCKGWKQETILRMLENNMENAEIPEQLIIYGGNGKCARNWESYHAIVESLKNLENDETLVVQSGMPVAVFHTNKLAPRVVMATTNIMKATWERFYDLQDKNLTIFAQYTAAPWEYIGTQGVIEGTYETLSAITIKKGWSNDMHGKIFLTAGAGGMGGNQTWAGKMHGATVILVDADERVIKRRIEKNYMDIMVRSLDEAIAIAKEHVEKDDPISIGVVGNAADVYEEALAKNFIPDVVTEMTPCHDPISYIPSGYTGEEADKFRGEDREAYLQAARETMKRQLRAMIEFKKRGTEAFEYGTSIRKECMDAGMPPEEAKQIEGFVAAYIRPLFCEGRGPFRWTCTSGEASDLARLDDLALEICKGDKLVENWINLARKHLPIEALPARICYMGFGERRRFGLAVNELIKKGEIQGPVAFSRDNLDSGSIVNPTFESENMPDGGDYISDWPYLNGLLNCAAGCDLIAIQENYSMGEAVHTGVTMIADGSEEADVRLDAALTVDSGIGVVRHAQAGYQSAKDVCNGKGKIAGGEGIKIPLWWEPADKVTFAPEGEYVR</sequence>
<comment type="caution">
    <text evidence="9">Lacks conserved residue(s) required for the propagation of feature annotation.</text>
</comment>
<dbReference type="GO" id="GO:0016153">
    <property type="term" value="F:urocanate hydratase activity"/>
    <property type="evidence" value="ECO:0007669"/>
    <property type="project" value="UniProtKB-UniRule"/>
</dbReference>
<evidence type="ECO:0000313" key="13">
    <source>
        <dbReference type="EMBL" id="MDQ0153332.1"/>
    </source>
</evidence>
<evidence type="ECO:0000256" key="2">
    <source>
        <dbReference type="ARBA" id="ARBA00007578"/>
    </source>
</evidence>
<organism evidence="13 14">
    <name type="scientific">Moryella indoligenes</name>
    <dbReference type="NCBI Taxonomy" id="371674"/>
    <lineage>
        <taxon>Bacteria</taxon>
        <taxon>Bacillati</taxon>
        <taxon>Bacillota</taxon>
        <taxon>Clostridia</taxon>
        <taxon>Lachnospirales</taxon>
        <taxon>Lachnospiraceae</taxon>
        <taxon>Moryella</taxon>
    </lineage>
</organism>
<comment type="function">
    <text evidence="9">Catalyzes the conversion of urocanate to 4-imidazolone-5-propionate.</text>
</comment>
<feature type="binding site" evidence="9">
    <location>
        <begin position="184"/>
        <end position="186"/>
    </location>
    <ligand>
        <name>NAD(+)</name>
        <dbReference type="ChEBI" id="CHEBI:57540"/>
    </ligand>
</feature>
<dbReference type="InterPro" id="IPR035400">
    <property type="entry name" value="Urocanase_N"/>
</dbReference>
<evidence type="ECO:0000256" key="1">
    <source>
        <dbReference type="ARBA" id="ARBA00004794"/>
    </source>
</evidence>
<dbReference type="EMBL" id="JAUSTO010000017">
    <property type="protein sequence ID" value="MDQ0153332.1"/>
    <property type="molecule type" value="Genomic_DNA"/>
</dbReference>
<keyword evidence="6 9" id="KW-0456">Lyase</keyword>
<dbReference type="Proteomes" id="UP001241537">
    <property type="component" value="Unassembled WGS sequence"/>
</dbReference>
<dbReference type="AlphaFoldDB" id="A0AAE3VBM9"/>
<dbReference type="Gene3D" id="3.40.1770.10">
    <property type="entry name" value="Urocanase superfamily"/>
    <property type="match status" value="1"/>
</dbReference>
<comment type="similarity">
    <text evidence="2 9">Belongs to the urocanase family.</text>
</comment>
<comment type="cofactor">
    <cofactor evidence="9">
        <name>NAD(+)</name>
        <dbReference type="ChEBI" id="CHEBI:57540"/>
    </cofactor>
    <text evidence="9">Binds 1 NAD(+) per subunit.</text>
</comment>
<feature type="active site" evidence="9">
    <location>
        <position position="419"/>
    </location>
</feature>
<name>A0AAE3VBM9_9FIRM</name>
<evidence type="ECO:0000259" key="12">
    <source>
        <dbReference type="Pfam" id="PF17392"/>
    </source>
</evidence>
<keyword evidence="9" id="KW-0963">Cytoplasm</keyword>
<comment type="subcellular location">
    <subcellularLocation>
        <location evidence="9">Cytoplasm</location>
    </subcellularLocation>
</comment>
<comment type="caution">
    <text evidence="13">The sequence shown here is derived from an EMBL/GenBank/DDBJ whole genome shotgun (WGS) entry which is preliminary data.</text>
</comment>
<evidence type="ECO:0000256" key="5">
    <source>
        <dbReference type="ARBA" id="ARBA00023027"/>
    </source>
</evidence>
<evidence type="ECO:0000256" key="9">
    <source>
        <dbReference type="HAMAP-Rule" id="MF_00577"/>
    </source>
</evidence>
<dbReference type="RefSeq" id="WP_307255288.1">
    <property type="nucleotide sequence ID" value="NZ_JAUSTO010000017.1"/>
</dbReference>
<dbReference type="Pfam" id="PF17391">
    <property type="entry name" value="Urocanase_N"/>
    <property type="match status" value="1"/>
</dbReference>
<dbReference type="HAMAP" id="MF_00577">
    <property type="entry name" value="HutU"/>
    <property type="match status" value="1"/>
</dbReference>
<evidence type="ECO:0000259" key="11">
    <source>
        <dbReference type="Pfam" id="PF17391"/>
    </source>
</evidence>
<protein>
    <recommendedName>
        <fullName evidence="3 9">Urocanate hydratase</fullName>
        <shortName evidence="9">Urocanase</shortName>
        <ecNumber evidence="3 9">4.2.1.49</ecNumber>
    </recommendedName>
    <alternativeName>
        <fullName evidence="7 9">Imidazolonepropionate hydrolase</fullName>
    </alternativeName>
</protein>
<feature type="binding site" evidence="9">
    <location>
        <begin position="61"/>
        <end position="62"/>
    </location>
    <ligand>
        <name>NAD(+)</name>
        <dbReference type="ChEBI" id="CHEBI:57540"/>
    </ligand>
</feature>
<dbReference type="SUPFAM" id="SSF111326">
    <property type="entry name" value="Urocanase"/>
    <property type="match status" value="1"/>
</dbReference>
<feature type="domain" description="Urocanase N-terminal" evidence="11">
    <location>
        <begin position="22"/>
        <end position="143"/>
    </location>
</feature>
<evidence type="ECO:0000256" key="3">
    <source>
        <dbReference type="ARBA" id="ARBA00011992"/>
    </source>
</evidence>
<comment type="pathway">
    <text evidence="1 9">Amino-acid degradation; L-histidine degradation into L-glutamate; N-formimidoyl-L-glutamate from L-histidine: step 2/3.</text>
</comment>
<evidence type="ECO:0000256" key="7">
    <source>
        <dbReference type="ARBA" id="ARBA00031640"/>
    </source>
</evidence>
<keyword evidence="14" id="KW-1185">Reference proteome</keyword>
<feature type="domain" description="Urocanase C-terminal" evidence="12">
    <location>
        <begin position="360"/>
        <end position="551"/>
    </location>
</feature>
<evidence type="ECO:0000256" key="8">
    <source>
        <dbReference type="ARBA" id="ARBA00047623"/>
    </source>
</evidence>
<dbReference type="InterPro" id="IPR035401">
    <property type="entry name" value="Urocanase_C"/>
</dbReference>
<reference evidence="13" key="1">
    <citation type="submission" date="2023-07" db="EMBL/GenBank/DDBJ databases">
        <title>Genomic Encyclopedia of Type Strains, Phase IV (KMG-IV): sequencing the most valuable type-strain genomes for metagenomic binning, comparative biology and taxonomic classification.</title>
        <authorList>
            <person name="Goeker M."/>
        </authorList>
    </citation>
    <scope>NUCLEOTIDE SEQUENCE</scope>
    <source>
        <strain evidence="13">DSM 19659</strain>
    </source>
</reference>
<dbReference type="NCBIfam" id="NF003820">
    <property type="entry name" value="PRK05414.1"/>
    <property type="match status" value="1"/>
</dbReference>
<dbReference type="InterPro" id="IPR036190">
    <property type="entry name" value="Urocanase_sf"/>
</dbReference>
<keyword evidence="4 9" id="KW-0369">Histidine metabolism</keyword>
<feature type="binding site" evidence="9">
    <location>
        <begin position="280"/>
        <end position="281"/>
    </location>
    <ligand>
        <name>NAD(+)</name>
        <dbReference type="ChEBI" id="CHEBI:57540"/>
    </ligand>
</feature>
<feature type="binding site" evidence="9">
    <location>
        <position position="204"/>
    </location>
    <ligand>
        <name>NAD(+)</name>
        <dbReference type="ChEBI" id="CHEBI:57540"/>
    </ligand>
</feature>
<dbReference type="InterPro" id="IPR023637">
    <property type="entry name" value="Urocanase-like"/>
</dbReference>
<dbReference type="InterPro" id="IPR038364">
    <property type="entry name" value="Urocanase_central_sf"/>
</dbReference>
<dbReference type="NCBIfam" id="TIGR01228">
    <property type="entry name" value="hutU"/>
    <property type="match status" value="1"/>
</dbReference>
<dbReference type="InterPro" id="IPR035085">
    <property type="entry name" value="Urocanase_Rossmann-like"/>
</dbReference>
<dbReference type="Pfam" id="PF17392">
    <property type="entry name" value="Urocanase_C"/>
    <property type="match status" value="1"/>
</dbReference>
<feature type="binding site" evidence="9">
    <location>
        <position position="137"/>
    </location>
    <ligand>
        <name>NAD(+)</name>
        <dbReference type="ChEBI" id="CHEBI:57540"/>
    </ligand>
</feature>
<comment type="catalytic activity">
    <reaction evidence="8 9">
        <text>4-imidazolone-5-propanoate = trans-urocanate + H2O</text>
        <dbReference type="Rhea" id="RHEA:13101"/>
        <dbReference type="ChEBI" id="CHEBI:15377"/>
        <dbReference type="ChEBI" id="CHEBI:17771"/>
        <dbReference type="ChEBI" id="CHEBI:77893"/>
        <dbReference type="EC" id="4.2.1.49"/>
    </reaction>
</comment>
<dbReference type="Pfam" id="PF01175">
    <property type="entry name" value="Urocanase"/>
    <property type="match status" value="1"/>
</dbReference>
<accession>A0AAE3VBM9</accession>